<dbReference type="Gene3D" id="2.40.30.170">
    <property type="match status" value="1"/>
</dbReference>
<dbReference type="Gene3D" id="2.40.50.100">
    <property type="match status" value="1"/>
</dbReference>
<keyword evidence="3" id="KW-1185">Reference proteome</keyword>
<dbReference type="OrthoDB" id="9793801at2"/>
<keyword evidence="1" id="KW-0472">Membrane</keyword>
<sequence>MRQFKIVAIITALLLIVCWLGYRFYLAYQPQPMRLQGQIEARQYSVSSKVPGRIGELLVKKGDSVTVGQAIFTINSPELAAKLSQAKAGNEAASALADEALNGARRQAIAAAKDQWLMAKAAAKLFEKTYQRIDNLYQDGVLAEQKRDEVYTEWQAAKYTESTARQLYEMAQEGARKETQRAAQANARMTAGIVAEVEAYVADTQVNSRHSGEISAVLLRPGELAPQGFPVVTLIDMNDAWAVFNVREDRLKRFNKDSEFEAVIPALGEQSITFKVHHVAVMGDFATWRSTDSSQGFDMRTFEVEARPVTPIPGLRAGMSVLASY</sequence>
<dbReference type="PANTHER" id="PTHR30438">
    <property type="entry name" value="36 KDA ANTIGEN-RELATED"/>
    <property type="match status" value="1"/>
</dbReference>
<accession>A0A368NQI8</accession>
<feature type="transmembrane region" description="Helical" evidence="1">
    <location>
        <begin position="6"/>
        <end position="26"/>
    </location>
</feature>
<evidence type="ECO:0000313" key="3">
    <source>
        <dbReference type="Proteomes" id="UP000252558"/>
    </source>
</evidence>
<keyword evidence="1" id="KW-0812">Transmembrane</keyword>
<reference evidence="2 3" key="1">
    <citation type="submission" date="2018-07" db="EMBL/GenBank/DDBJ databases">
        <title>Corallincola holothuriorum sp. nov., a new facultative anaerobe isolated from sea cucumber Apostichopus japonicus.</title>
        <authorList>
            <person name="Xia H."/>
        </authorList>
    </citation>
    <scope>NUCLEOTIDE SEQUENCE [LARGE SCALE GENOMIC DNA]</scope>
    <source>
        <strain evidence="2 3">C4</strain>
    </source>
</reference>
<keyword evidence="1" id="KW-1133">Transmembrane helix</keyword>
<dbReference type="Proteomes" id="UP000252558">
    <property type="component" value="Unassembled WGS sequence"/>
</dbReference>
<dbReference type="SUPFAM" id="SSF111369">
    <property type="entry name" value="HlyD-like secretion proteins"/>
    <property type="match status" value="1"/>
</dbReference>
<dbReference type="PANTHER" id="PTHR30438:SF1">
    <property type="entry name" value="36 KDA ANTIGEN"/>
    <property type="match status" value="1"/>
</dbReference>
<dbReference type="EMBL" id="QPID01000001">
    <property type="protein sequence ID" value="RCU52668.1"/>
    <property type="molecule type" value="Genomic_DNA"/>
</dbReference>
<comment type="caution">
    <text evidence="2">The sequence shown here is derived from an EMBL/GenBank/DDBJ whole genome shotgun (WGS) entry which is preliminary data.</text>
</comment>
<organism evidence="2 3">
    <name type="scientific">Corallincola holothuriorum</name>
    <dbReference type="NCBI Taxonomy" id="2282215"/>
    <lineage>
        <taxon>Bacteria</taxon>
        <taxon>Pseudomonadati</taxon>
        <taxon>Pseudomonadota</taxon>
        <taxon>Gammaproteobacteria</taxon>
        <taxon>Alteromonadales</taxon>
        <taxon>Psychromonadaceae</taxon>
        <taxon>Corallincola</taxon>
    </lineage>
</organism>
<evidence type="ECO:0000256" key="1">
    <source>
        <dbReference type="SAM" id="Phobius"/>
    </source>
</evidence>
<gene>
    <name evidence="2" type="ORF">DU002_01480</name>
</gene>
<name>A0A368NQI8_9GAMM</name>
<protein>
    <submittedName>
        <fullName evidence="2">Biotin/lipoyl-binding protein</fullName>
    </submittedName>
</protein>
<dbReference type="RefSeq" id="WP_114336576.1">
    <property type="nucleotide sequence ID" value="NZ_QPID01000001.1"/>
</dbReference>
<evidence type="ECO:0000313" key="2">
    <source>
        <dbReference type="EMBL" id="RCU52668.1"/>
    </source>
</evidence>
<proteinExistence type="predicted"/>
<dbReference type="AlphaFoldDB" id="A0A368NQI8"/>